<comment type="similarity">
    <text evidence="2">Belongs to the CRISPR-associated Cas10/Csm1 family.</text>
</comment>
<dbReference type="PANTHER" id="PTHR36528:SF1">
    <property type="entry name" value="CRISPR SYSTEM SINGLE-STRAND-SPECIFIC DEOXYRIBONUCLEASE CAS10_CSM1 (SUBTYPE III-A)"/>
    <property type="match status" value="1"/>
</dbReference>
<dbReference type="GO" id="GO:0004527">
    <property type="term" value="F:exonuclease activity"/>
    <property type="evidence" value="ECO:0007669"/>
    <property type="project" value="UniProtKB-KW"/>
</dbReference>
<keyword evidence="9" id="KW-0269">Exonuclease</keyword>
<proteinExistence type="inferred from homology"/>
<dbReference type="InterPro" id="IPR006674">
    <property type="entry name" value="HD_domain"/>
</dbReference>
<evidence type="ECO:0000256" key="4">
    <source>
        <dbReference type="ARBA" id="ARBA00022679"/>
    </source>
</evidence>
<dbReference type="Pfam" id="PF01966">
    <property type="entry name" value="HD"/>
    <property type="match status" value="1"/>
</dbReference>
<protein>
    <recommendedName>
        <fullName evidence="3">CRISPR system single-strand-specific deoxyribonuclease Cas10/Csm1 (subtype III-A)</fullName>
    </recommendedName>
    <alternativeName>
        <fullName evidence="12">Cyclic oligoadenylate synthase</fullName>
    </alternativeName>
</protein>
<dbReference type="InterPro" id="IPR013408">
    <property type="entry name" value="Cas10/Csm1"/>
</dbReference>
<evidence type="ECO:0000313" key="14">
    <source>
        <dbReference type="EMBL" id="KKN32128.1"/>
    </source>
</evidence>
<dbReference type="SUPFAM" id="SSF109604">
    <property type="entry name" value="HD-domain/PDEase-like"/>
    <property type="match status" value="1"/>
</dbReference>
<dbReference type="GO" id="GO:0005524">
    <property type="term" value="F:ATP binding"/>
    <property type="evidence" value="ECO:0007669"/>
    <property type="project" value="UniProtKB-KW"/>
</dbReference>
<reference evidence="14" key="1">
    <citation type="journal article" date="2015" name="Nature">
        <title>Complex archaea that bridge the gap between prokaryotes and eukaryotes.</title>
        <authorList>
            <person name="Spang A."/>
            <person name="Saw J.H."/>
            <person name="Jorgensen S.L."/>
            <person name="Zaremba-Niedzwiedzka K."/>
            <person name="Martijn J."/>
            <person name="Lind A.E."/>
            <person name="van Eijk R."/>
            <person name="Schleper C."/>
            <person name="Guy L."/>
            <person name="Ettema T.J."/>
        </authorList>
    </citation>
    <scope>NUCLEOTIDE SEQUENCE</scope>
</reference>
<evidence type="ECO:0000256" key="6">
    <source>
        <dbReference type="ARBA" id="ARBA00022741"/>
    </source>
</evidence>
<keyword evidence="7" id="KW-0255">Endonuclease</keyword>
<dbReference type="PANTHER" id="PTHR36528">
    <property type="entry name" value="CRISPR SYSTEM SINGLE-STRAND-SPECIFIC DEOXYRIBONUCLEASE CAS10/CSM1 (SUBTYPE III-A)"/>
    <property type="match status" value="1"/>
</dbReference>
<evidence type="ECO:0000256" key="9">
    <source>
        <dbReference type="ARBA" id="ARBA00022839"/>
    </source>
</evidence>
<evidence type="ECO:0000256" key="2">
    <source>
        <dbReference type="ARBA" id="ARBA00005700"/>
    </source>
</evidence>
<dbReference type="Pfam" id="PF22335">
    <property type="entry name" value="Cas10-Cmr2_palm2"/>
    <property type="match status" value="1"/>
</dbReference>
<dbReference type="EMBL" id="LAZR01002275">
    <property type="protein sequence ID" value="KKN32128.1"/>
    <property type="molecule type" value="Genomic_DNA"/>
</dbReference>
<dbReference type="Gene3D" id="3.30.70.270">
    <property type="match status" value="1"/>
</dbReference>
<dbReference type="GO" id="GO:0016740">
    <property type="term" value="F:transferase activity"/>
    <property type="evidence" value="ECO:0007669"/>
    <property type="project" value="UniProtKB-KW"/>
</dbReference>
<dbReference type="AlphaFoldDB" id="A0A0F9SSF3"/>
<dbReference type="PROSITE" id="PS50887">
    <property type="entry name" value="GGDEF"/>
    <property type="match status" value="1"/>
</dbReference>
<sequence>MNTKSQLAIAALIHDIGKLGYRAGEKGSHQEIGAKLIEEHYADLLPRISALISMHHGETDIFREDGYEMLKKLVIADWLASSERIGKDIKESVKKIGLCPIFSKLSIFPSKEYEETFSYLGKELTLDINSEEIFPYAQKEISDVLNKHFQDNWKSFKKKFERIKDYNDESKIFAFLLSLLKKNFTFIPSAAYGVEPDISLFDHSKIVCALAISIDNYLKLSNSANEVEFLNPLGQILKDIYLKGKTCLDEIRKDENKKRILEKTPIFAFIHGDFSGIQNFIHLITSKSAMKTLKGRSFFLSLLTEAIASYTTQTLDLTEANILFAGGGHFYIISHNSQDLEAKIKDISLKANKIFIEEFNSNIYLALDILPLTVENLIFNNDNIWKESNRRISVTKKKKFKDLLETLGEEFHAQLFGPIKDSAKRIERCVICNSFKRLESIPDTDEQWCNQCKGFKDLSNRLKRSNYLKITSNREEDFNITLNEFNSAIELIESAKDKKGLYSINNPKEKDTLGDILLPIAFPLNEVGDIVTTDTLAERAFERTGYNKLGFLKMDIDSLGSIFRKGLGSNNTISRVSTLSTSLSLFFKGYVSKLIQSEFSDSIYLIFSGGDDLFAIGSWDKIIEFAYKLYRDFRKFTAFNPDITLSAGIVLESPKFPIMKASFMVEDEVDKAKSFGGFNPNFNTKNKISIFGSVLSWDWPYEKELEYKNITQSGEYHRKQILEIMEASDEEKFSEQIISWVKSQSEFALAVILKDMFVYLIKERNFPKSMLHKVENSLRGLKPLLEDSIQGRIRVPKLWRLKYYLRSVLQSKDMEVKKISKFIIQMFEIIIKHNLFKLNSSLQIKSVEFISVAVQWADYLTRISNL</sequence>
<dbReference type="InterPro" id="IPR000160">
    <property type="entry name" value="GGDEF_dom"/>
</dbReference>
<keyword evidence="5" id="KW-0540">Nuclease</keyword>
<dbReference type="InterPro" id="IPR052117">
    <property type="entry name" value="Cas10/Csm1_subtype-III-A"/>
</dbReference>
<keyword evidence="11" id="KW-0051">Antiviral defense</keyword>
<evidence type="ECO:0000256" key="12">
    <source>
        <dbReference type="ARBA" id="ARBA00032922"/>
    </source>
</evidence>
<keyword evidence="4" id="KW-0808">Transferase</keyword>
<dbReference type="GO" id="GO:0051607">
    <property type="term" value="P:defense response to virus"/>
    <property type="evidence" value="ECO:0007669"/>
    <property type="project" value="UniProtKB-KW"/>
</dbReference>
<keyword evidence="6" id="KW-0547">Nucleotide-binding</keyword>
<dbReference type="InterPro" id="IPR054767">
    <property type="entry name" value="Cas10-Cmr2_palm2"/>
</dbReference>
<dbReference type="InterPro" id="IPR041062">
    <property type="entry name" value="Csm1_B"/>
</dbReference>
<dbReference type="Pfam" id="PF18211">
    <property type="entry name" value="Csm1_B"/>
    <property type="match status" value="1"/>
</dbReference>
<evidence type="ECO:0000256" key="1">
    <source>
        <dbReference type="ARBA" id="ARBA00001968"/>
    </source>
</evidence>
<evidence type="ECO:0000259" key="13">
    <source>
        <dbReference type="PROSITE" id="PS50887"/>
    </source>
</evidence>
<comment type="caution">
    <text evidence="14">The sequence shown here is derived from an EMBL/GenBank/DDBJ whole genome shotgun (WGS) entry which is preliminary data.</text>
</comment>
<gene>
    <name evidence="14" type="ORF">LCGC14_0816940</name>
</gene>
<dbReference type="InterPro" id="IPR043128">
    <property type="entry name" value="Rev_trsase/Diguanyl_cyclase"/>
</dbReference>
<keyword evidence="10" id="KW-0067">ATP-binding</keyword>
<keyword evidence="8" id="KW-0378">Hydrolase</keyword>
<evidence type="ECO:0000256" key="5">
    <source>
        <dbReference type="ARBA" id="ARBA00022722"/>
    </source>
</evidence>
<accession>A0A0F9SSF3</accession>
<name>A0A0F9SSF3_9ZZZZ</name>
<evidence type="ECO:0000256" key="3">
    <source>
        <dbReference type="ARBA" id="ARBA00014333"/>
    </source>
</evidence>
<feature type="domain" description="GGDEF" evidence="13">
    <location>
        <begin position="547"/>
        <end position="685"/>
    </location>
</feature>
<evidence type="ECO:0000256" key="8">
    <source>
        <dbReference type="ARBA" id="ARBA00022801"/>
    </source>
</evidence>
<evidence type="ECO:0000256" key="11">
    <source>
        <dbReference type="ARBA" id="ARBA00023118"/>
    </source>
</evidence>
<evidence type="ECO:0000256" key="10">
    <source>
        <dbReference type="ARBA" id="ARBA00022840"/>
    </source>
</evidence>
<organism evidence="14">
    <name type="scientific">marine sediment metagenome</name>
    <dbReference type="NCBI Taxonomy" id="412755"/>
    <lineage>
        <taxon>unclassified sequences</taxon>
        <taxon>metagenomes</taxon>
        <taxon>ecological metagenomes</taxon>
    </lineage>
</organism>
<dbReference type="GO" id="GO:0004519">
    <property type="term" value="F:endonuclease activity"/>
    <property type="evidence" value="ECO:0007669"/>
    <property type="project" value="UniProtKB-KW"/>
</dbReference>
<comment type="cofactor">
    <cofactor evidence="1">
        <name>a divalent metal cation</name>
        <dbReference type="ChEBI" id="CHEBI:60240"/>
    </cofactor>
</comment>
<dbReference type="NCBIfam" id="TIGR02578">
    <property type="entry name" value="cas_TM1811_Csm1"/>
    <property type="match status" value="1"/>
</dbReference>
<evidence type="ECO:0000256" key="7">
    <source>
        <dbReference type="ARBA" id="ARBA00022759"/>
    </source>
</evidence>